<feature type="transmembrane region" description="Helical" evidence="1">
    <location>
        <begin position="59"/>
        <end position="77"/>
    </location>
</feature>
<dbReference type="RefSeq" id="WP_072775133.1">
    <property type="nucleotide sequence ID" value="NZ_FRDN01000021.1"/>
</dbReference>
<sequence length="170" mass="19034">MDTINIPFYDDMLLAGPFPWEIIGILFGIALLLSAIFLLADSFSGSSPGLNGLKKREGIIMIVIGLLILSIAGRMFYKDFKDIEEFTVISSESAEVVKTQRLYTDKYQITFIKDDVISQSKFVGKVTISNSSNATQATVLKVENKYGYVIDDYIYELIVPKNKILSILEQ</sequence>
<organism evidence="2 3">
    <name type="scientific">Desulfitobacterium chlororespirans DSM 11544</name>
    <dbReference type="NCBI Taxonomy" id="1121395"/>
    <lineage>
        <taxon>Bacteria</taxon>
        <taxon>Bacillati</taxon>
        <taxon>Bacillota</taxon>
        <taxon>Clostridia</taxon>
        <taxon>Eubacteriales</taxon>
        <taxon>Desulfitobacteriaceae</taxon>
        <taxon>Desulfitobacterium</taxon>
    </lineage>
</organism>
<evidence type="ECO:0000313" key="2">
    <source>
        <dbReference type="EMBL" id="SHN87983.1"/>
    </source>
</evidence>
<dbReference type="AlphaFoldDB" id="A0A1M7UYB3"/>
<gene>
    <name evidence="2" type="ORF">SAMN02745215_05065</name>
</gene>
<dbReference type="EMBL" id="FRDN01000021">
    <property type="protein sequence ID" value="SHN87983.1"/>
    <property type="molecule type" value="Genomic_DNA"/>
</dbReference>
<protein>
    <submittedName>
        <fullName evidence="2">Uncharacterized protein</fullName>
    </submittedName>
</protein>
<proteinExistence type="predicted"/>
<evidence type="ECO:0000256" key="1">
    <source>
        <dbReference type="SAM" id="Phobius"/>
    </source>
</evidence>
<dbReference type="STRING" id="1121395.SAMN02745215_05065"/>
<name>A0A1M7UYB3_9FIRM</name>
<keyword evidence="3" id="KW-1185">Reference proteome</keyword>
<dbReference type="Proteomes" id="UP000184010">
    <property type="component" value="Unassembled WGS sequence"/>
</dbReference>
<evidence type="ECO:0000313" key="3">
    <source>
        <dbReference type="Proteomes" id="UP000184010"/>
    </source>
</evidence>
<feature type="transmembrane region" description="Helical" evidence="1">
    <location>
        <begin position="20"/>
        <end position="39"/>
    </location>
</feature>
<reference evidence="3" key="1">
    <citation type="submission" date="2016-12" db="EMBL/GenBank/DDBJ databases">
        <authorList>
            <person name="Varghese N."/>
            <person name="Submissions S."/>
        </authorList>
    </citation>
    <scope>NUCLEOTIDE SEQUENCE [LARGE SCALE GENOMIC DNA]</scope>
    <source>
        <strain evidence="3">DSM 11544</strain>
    </source>
</reference>
<keyword evidence="1" id="KW-1133">Transmembrane helix</keyword>
<keyword evidence="1" id="KW-0472">Membrane</keyword>
<accession>A0A1M7UYB3</accession>
<keyword evidence="1" id="KW-0812">Transmembrane</keyword>